<feature type="transmembrane region" description="Helical" evidence="2">
    <location>
        <begin position="137"/>
        <end position="158"/>
    </location>
</feature>
<feature type="compositionally biased region" description="Basic and acidic residues" evidence="1">
    <location>
        <begin position="214"/>
        <end position="231"/>
    </location>
</feature>
<dbReference type="RefSeq" id="WP_274736067.1">
    <property type="nucleotide sequence ID" value="NZ_CAMXYX010000009.1"/>
</dbReference>
<organism evidence="3 4">
    <name type="scientific">Actinotignum sanguinis</name>
    <dbReference type="NCBI Taxonomy" id="1445614"/>
    <lineage>
        <taxon>Bacteria</taxon>
        <taxon>Bacillati</taxon>
        <taxon>Actinomycetota</taxon>
        <taxon>Actinomycetes</taxon>
        <taxon>Actinomycetales</taxon>
        <taxon>Actinomycetaceae</taxon>
        <taxon>Actinotignum</taxon>
    </lineage>
</organism>
<dbReference type="Pfam" id="PF11241">
    <property type="entry name" value="DUF3043"/>
    <property type="match status" value="1"/>
</dbReference>
<feature type="transmembrane region" description="Helical" evidence="2">
    <location>
        <begin position="113"/>
        <end position="131"/>
    </location>
</feature>
<evidence type="ECO:0000313" key="4">
    <source>
        <dbReference type="Proteomes" id="UP001219297"/>
    </source>
</evidence>
<name>A0ABT5V4Q8_9ACTO</name>
<keyword evidence="2" id="KW-0472">Membrane</keyword>
<feature type="region of interest" description="Disordered" evidence="1">
    <location>
        <begin position="1"/>
        <end position="81"/>
    </location>
</feature>
<keyword evidence="2" id="KW-0812">Transmembrane</keyword>
<dbReference type="InterPro" id="IPR021403">
    <property type="entry name" value="DUF3043"/>
</dbReference>
<accession>A0ABT5V4Q8</accession>
<sequence length="231" mass="26441">MAFGRKKEALEQAQEQAAPAPTHPKGYTPGKGVPTPKRKDVEARHRRPIISDKSSMTREEKKARKAEERARSSERWEREQTAMKTGDIRNMPLAHAGVQRAFARDALDSRFQFSSLMLGLAIIMIVGVFTLTRYPLVFNVFVITCYAVLVLMALEAWWRARQVRTLVEYKFGEDKTPDRLVGQMMSRGFTPRRWRMPRPMVKFGEYPEGGTPADLKKAREAKKETKRAAKS</sequence>
<dbReference type="EMBL" id="JARBHI010000004">
    <property type="protein sequence ID" value="MDE1655959.1"/>
    <property type="molecule type" value="Genomic_DNA"/>
</dbReference>
<proteinExistence type="predicted"/>
<comment type="caution">
    <text evidence="3">The sequence shown here is derived from an EMBL/GenBank/DDBJ whole genome shotgun (WGS) entry which is preliminary data.</text>
</comment>
<dbReference type="Proteomes" id="UP001219297">
    <property type="component" value="Unassembled WGS sequence"/>
</dbReference>
<evidence type="ECO:0000256" key="2">
    <source>
        <dbReference type="SAM" id="Phobius"/>
    </source>
</evidence>
<reference evidence="3 4" key="1">
    <citation type="submission" date="2023-02" db="EMBL/GenBank/DDBJ databases">
        <title>Defining the Infant Male Urobiome and Moving Towards Mechanisms in Urobiome Research.</title>
        <authorList>
            <person name="Reasoner S."/>
            <person name="Flores V."/>
            <person name="Van Horn G."/>
            <person name="Morales G."/>
            <person name="Peard L."/>
            <person name="Abelson B."/>
            <person name="Manuel C."/>
            <person name="Lee J."/>
            <person name="Baker B."/>
            <person name="Williams T."/>
            <person name="Schmitz J."/>
            <person name="Clayton D."/>
            <person name="Hadjifrangiskou M."/>
        </authorList>
    </citation>
    <scope>NUCLEOTIDE SEQUENCE [LARGE SCALE GENOMIC DNA]</scope>
    <source>
        <strain evidence="3 4">AS1053</strain>
    </source>
</reference>
<feature type="compositionally biased region" description="Basic and acidic residues" evidence="1">
    <location>
        <begin position="55"/>
        <end position="81"/>
    </location>
</feature>
<feature type="region of interest" description="Disordered" evidence="1">
    <location>
        <begin position="205"/>
        <end position="231"/>
    </location>
</feature>
<feature type="compositionally biased region" description="Basic and acidic residues" evidence="1">
    <location>
        <begin position="1"/>
        <end position="10"/>
    </location>
</feature>
<protein>
    <submittedName>
        <fullName evidence="3">DUF3043 domain-containing protein</fullName>
    </submittedName>
</protein>
<evidence type="ECO:0000256" key="1">
    <source>
        <dbReference type="SAM" id="MobiDB-lite"/>
    </source>
</evidence>
<gene>
    <name evidence="3" type="ORF">PWJ81_02615</name>
</gene>
<feature type="compositionally biased region" description="Low complexity" evidence="1">
    <location>
        <begin position="11"/>
        <end position="20"/>
    </location>
</feature>
<keyword evidence="2" id="KW-1133">Transmembrane helix</keyword>
<evidence type="ECO:0000313" key="3">
    <source>
        <dbReference type="EMBL" id="MDE1655959.1"/>
    </source>
</evidence>
<keyword evidence="4" id="KW-1185">Reference proteome</keyword>